<keyword evidence="4 8" id="KW-1003">Cell membrane</keyword>
<gene>
    <name evidence="9" type="ORF">NCTC10293_02506</name>
</gene>
<dbReference type="Pfam" id="PF01925">
    <property type="entry name" value="TauE"/>
    <property type="match status" value="1"/>
</dbReference>
<keyword evidence="7 8" id="KW-0472">Membrane</keyword>
<dbReference type="PANTHER" id="PTHR30269">
    <property type="entry name" value="TRANSMEMBRANE PROTEIN YFCA"/>
    <property type="match status" value="1"/>
</dbReference>
<dbReference type="InterPro" id="IPR052017">
    <property type="entry name" value="TSUP"/>
</dbReference>
<dbReference type="Proteomes" id="UP000255279">
    <property type="component" value="Unassembled WGS sequence"/>
</dbReference>
<evidence type="ECO:0000313" key="10">
    <source>
        <dbReference type="Proteomes" id="UP000255279"/>
    </source>
</evidence>
<comment type="subcellular location">
    <subcellularLocation>
        <location evidence="1 8">Cell membrane</location>
        <topology evidence="1 8">Multi-pass membrane protein</topology>
    </subcellularLocation>
</comment>
<evidence type="ECO:0000256" key="7">
    <source>
        <dbReference type="ARBA" id="ARBA00023136"/>
    </source>
</evidence>
<accession>A0A378RDT4</accession>
<dbReference type="PANTHER" id="PTHR30269:SF37">
    <property type="entry name" value="MEMBRANE TRANSPORTER PROTEIN"/>
    <property type="match status" value="1"/>
</dbReference>
<protein>
    <recommendedName>
        <fullName evidence="8">Probable membrane transporter protein</fullName>
    </recommendedName>
</protein>
<proteinExistence type="inferred from homology"/>
<evidence type="ECO:0000256" key="5">
    <source>
        <dbReference type="ARBA" id="ARBA00022692"/>
    </source>
</evidence>
<keyword evidence="6 8" id="KW-1133">Transmembrane helix</keyword>
<organism evidence="9 10">
    <name type="scientific">Moraxella caviae</name>
    <dbReference type="NCBI Taxonomy" id="34060"/>
    <lineage>
        <taxon>Bacteria</taxon>
        <taxon>Pseudomonadati</taxon>
        <taxon>Pseudomonadota</taxon>
        <taxon>Gammaproteobacteria</taxon>
        <taxon>Moraxellales</taxon>
        <taxon>Moraxellaceae</taxon>
        <taxon>Moraxella</taxon>
    </lineage>
</organism>
<feature type="transmembrane region" description="Helical" evidence="8">
    <location>
        <begin position="70"/>
        <end position="88"/>
    </location>
</feature>
<evidence type="ECO:0000256" key="2">
    <source>
        <dbReference type="ARBA" id="ARBA00009142"/>
    </source>
</evidence>
<keyword evidence="5 8" id="KW-0812">Transmembrane</keyword>
<dbReference type="OrthoDB" id="6197550at2"/>
<feature type="transmembrane region" description="Helical" evidence="8">
    <location>
        <begin position="12"/>
        <end position="37"/>
    </location>
</feature>
<dbReference type="GO" id="GO:0005886">
    <property type="term" value="C:plasma membrane"/>
    <property type="evidence" value="ECO:0007669"/>
    <property type="project" value="UniProtKB-SubCell"/>
</dbReference>
<reference evidence="9 10" key="1">
    <citation type="submission" date="2018-06" db="EMBL/GenBank/DDBJ databases">
        <authorList>
            <consortium name="Pathogen Informatics"/>
            <person name="Doyle S."/>
        </authorList>
    </citation>
    <scope>NUCLEOTIDE SEQUENCE [LARGE SCALE GENOMIC DNA]</scope>
    <source>
        <strain evidence="9 10">NCTC10293</strain>
    </source>
</reference>
<evidence type="ECO:0000313" key="9">
    <source>
        <dbReference type="EMBL" id="STZ14901.1"/>
    </source>
</evidence>
<dbReference type="AlphaFoldDB" id="A0A378RDT4"/>
<feature type="transmembrane region" description="Helical" evidence="8">
    <location>
        <begin position="122"/>
        <end position="139"/>
    </location>
</feature>
<evidence type="ECO:0000256" key="1">
    <source>
        <dbReference type="ARBA" id="ARBA00004651"/>
    </source>
</evidence>
<evidence type="ECO:0000256" key="3">
    <source>
        <dbReference type="ARBA" id="ARBA00022448"/>
    </source>
</evidence>
<dbReference type="InterPro" id="IPR002781">
    <property type="entry name" value="TM_pro_TauE-like"/>
</dbReference>
<keyword evidence="3" id="KW-0813">Transport</keyword>
<evidence type="ECO:0000256" key="6">
    <source>
        <dbReference type="ARBA" id="ARBA00022989"/>
    </source>
</evidence>
<feature type="transmembrane region" description="Helical" evidence="8">
    <location>
        <begin position="94"/>
        <end position="110"/>
    </location>
</feature>
<feature type="transmembrane region" description="Helical" evidence="8">
    <location>
        <begin position="220"/>
        <end position="238"/>
    </location>
</feature>
<sequence length="245" mass="26696">MFDGVMLTVLNFLTSLLTAVSGLGGGMILIGLMPLFLPAMAIIPVHGATQLASNASRAWLGRKQIDWRNFYPFLVGSLVGVAVFGVAVRFVKLEMIPLFIGVYILLIQWSKTVNRVLKSMQNFYLIGFLQTGLGIFVGSPGPLNMPLLMQTHDDNDTVIATSAAQMSVLHAAKVAVYVAMGFVFWEYWQVVLAMVIAAVAGSWAGVRIRGYISAGVLKRILPWLLSAIAIKVIVSNLLKLGWLAW</sequence>
<dbReference type="RefSeq" id="WP_078276987.1">
    <property type="nucleotide sequence ID" value="NZ_MUXU01000049.1"/>
</dbReference>
<name>A0A378RDT4_9GAMM</name>
<evidence type="ECO:0000256" key="4">
    <source>
        <dbReference type="ARBA" id="ARBA00022475"/>
    </source>
</evidence>
<evidence type="ECO:0000256" key="8">
    <source>
        <dbReference type="RuleBase" id="RU363041"/>
    </source>
</evidence>
<dbReference type="EMBL" id="UGQE01000004">
    <property type="protein sequence ID" value="STZ14901.1"/>
    <property type="molecule type" value="Genomic_DNA"/>
</dbReference>
<feature type="transmembrane region" description="Helical" evidence="8">
    <location>
        <begin position="187"/>
        <end position="208"/>
    </location>
</feature>
<comment type="similarity">
    <text evidence="2 8">Belongs to the 4-toluene sulfonate uptake permease (TSUP) (TC 2.A.102) family.</text>
</comment>